<organism evidence="2 3">
    <name type="scientific">Candidatus Yanofskybacteria bacterium GW2011_GWA2_44_9</name>
    <dbReference type="NCBI Taxonomy" id="1619025"/>
    <lineage>
        <taxon>Bacteria</taxon>
        <taxon>Candidatus Yanofskyibacteriota</taxon>
    </lineage>
</organism>
<dbReference type="Pfam" id="PF04020">
    <property type="entry name" value="Phage_holin_4_2"/>
    <property type="match status" value="1"/>
</dbReference>
<dbReference type="PANTHER" id="PTHR37309">
    <property type="entry name" value="SLR0284 PROTEIN"/>
    <property type="match status" value="1"/>
</dbReference>
<protein>
    <recommendedName>
        <fullName evidence="4">Integral membrane protein</fullName>
    </recommendedName>
</protein>
<comment type="caution">
    <text evidence="2">The sequence shown here is derived from an EMBL/GenBank/DDBJ whole genome shotgun (WGS) entry which is preliminary data.</text>
</comment>
<name>A0A0G1NCS7_9BACT</name>
<feature type="transmembrane region" description="Helical" evidence="1">
    <location>
        <begin position="40"/>
        <end position="58"/>
    </location>
</feature>
<evidence type="ECO:0000313" key="2">
    <source>
        <dbReference type="EMBL" id="KKT82004.1"/>
    </source>
</evidence>
<keyword evidence="1" id="KW-0812">Transmembrane</keyword>
<feature type="transmembrane region" description="Helical" evidence="1">
    <location>
        <begin position="12"/>
        <end position="34"/>
    </location>
</feature>
<dbReference type="InterPro" id="IPR007165">
    <property type="entry name" value="Phage_holin_4_2"/>
</dbReference>
<keyword evidence="1" id="KW-1133">Transmembrane helix</keyword>
<dbReference type="PANTHER" id="PTHR37309:SF1">
    <property type="entry name" value="SLR0284 PROTEIN"/>
    <property type="match status" value="1"/>
</dbReference>
<accession>A0A0G1NCS7</accession>
<dbReference type="EMBL" id="LCJR01000012">
    <property type="protein sequence ID" value="KKT82004.1"/>
    <property type="molecule type" value="Genomic_DNA"/>
</dbReference>
<sequence>MIVIRIMIHFLLRILGNSLALFAATLLVNGFILNGGIKEFLLAGIILGLLNLIVRPILKLISMPVIILTLGVFSLVINALMLWAVDYLFEFVIINNLYALVWATIVVTAVNAVISLINKATK</sequence>
<dbReference type="AlphaFoldDB" id="A0A0G1NCS7"/>
<evidence type="ECO:0000256" key="1">
    <source>
        <dbReference type="SAM" id="Phobius"/>
    </source>
</evidence>
<reference evidence="2 3" key="1">
    <citation type="journal article" date="2015" name="Nature">
        <title>rRNA introns, odd ribosomes, and small enigmatic genomes across a large radiation of phyla.</title>
        <authorList>
            <person name="Brown C.T."/>
            <person name="Hug L.A."/>
            <person name="Thomas B.C."/>
            <person name="Sharon I."/>
            <person name="Castelle C.J."/>
            <person name="Singh A."/>
            <person name="Wilkins M.J."/>
            <person name="Williams K.H."/>
            <person name="Banfield J.F."/>
        </authorList>
    </citation>
    <scope>NUCLEOTIDE SEQUENCE [LARGE SCALE GENOMIC DNA]</scope>
</reference>
<evidence type="ECO:0000313" key="3">
    <source>
        <dbReference type="Proteomes" id="UP000034032"/>
    </source>
</evidence>
<proteinExistence type="predicted"/>
<feature type="transmembrane region" description="Helical" evidence="1">
    <location>
        <begin position="65"/>
        <end position="85"/>
    </location>
</feature>
<dbReference type="Proteomes" id="UP000034032">
    <property type="component" value="Unassembled WGS sequence"/>
</dbReference>
<gene>
    <name evidence="2" type="ORF">UW79_C0012G0014</name>
</gene>
<feature type="transmembrane region" description="Helical" evidence="1">
    <location>
        <begin position="97"/>
        <end position="117"/>
    </location>
</feature>
<evidence type="ECO:0008006" key="4">
    <source>
        <dbReference type="Google" id="ProtNLM"/>
    </source>
</evidence>
<keyword evidence="1" id="KW-0472">Membrane</keyword>